<dbReference type="Gene3D" id="1.25.10.10">
    <property type="entry name" value="Leucine-rich Repeat Variant"/>
    <property type="match status" value="1"/>
</dbReference>
<dbReference type="GO" id="GO:0005829">
    <property type="term" value="C:cytosol"/>
    <property type="evidence" value="ECO:0007669"/>
    <property type="project" value="TreeGrafter"/>
</dbReference>
<dbReference type="SUPFAM" id="SSF48371">
    <property type="entry name" value="ARM repeat"/>
    <property type="match status" value="1"/>
</dbReference>
<dbReference type="WBParaSite" id="NBR_0002276201-mRNA-1">
    <property type="protein sequence ID" value="NBR_0002276201-mRNA-1"/>
    <property type="gene ID" value="NBR_0002276201"/>
</dbReference>
<evidence type="ECO:0000313" key="3">
    <source>
        <dbReference type="WBParaSite" id="NBR_0002276201-mRNA-1"/>
    </source>
</evidence>
<name>A0A0N4YZU0_NIPBR</name>
<dbReference type="InterPro" id="IPR039918">
    <property type="entry name" value="PPP4R4"/>
</dbReference>
<dbReference type="InterPro" id="IPR011989">
    <property type="entry name" value="ARM-like"/>
</dbReference>
<proteinExistence type="predicted"/>
<evidence type="ECO:0000313" key="2">
    <source>
        <dbReference type="Proteomes" id="UP000271162"/>
    </source>
</evidence>
<sequence length="121" mass="13802">MGKEDDVPRKLMLTMCRRMIAFNLPCMVQMFPKSFDRLMPFVDSFATDSDDEVRLSLASSYHEILMQHDSKAALLQPFMELIRSGSAEVVAKVCWFSLRRFGSSIVKSNFKKGSDNNAKIL</sequence>
<keyword evidence="2" id="KW-1185">Reference proteome</keyword>
<dbReference type="GO" id="GO:0008287">
    <property type="term" value="C:protein serine/threonine phosphatase complex"/>
    <property type="evidence" value="ECO:0007669"/>
    <property type="project" value="TreeGrafter"/>
</dbReference>
<dbReference type="STRING" id="27835.A0A0N4YZU0"/>
<evidence type="ECO:0000313" key="1">
    <source>
        <dbReference type="EMBL" id="VDL87797.1"/>
    </source>
</evidence>
<dbReference type="InterPro" id="IPR016024">
    <property type="entry name" value="ARM-type_fold"/>
</dbReference>
<reference evidence="1 2" key="2">
    <citation type="submission" date="2018-11" db="EMBL/GenBank/DDBJ databases">
        <authorList>
            <consortium name="Pathogen Informatics"/>
        </authorList>
    </citation>
    <scope>NUCLEOTIDE SEQUENCE [LARGE SCALE GENOMIC DNA]</scope>
</reference>
<dbReference type="PANTHER" id="PTHR21467:SF0">
    <property type="entry name" value="SERINE_THREONINE-PROTEIN PHOSPHATASE 4 REGULATORY SUBUNIT 4"/>
    <property type="match status" value="1"/>
</dbReference>
<dbReference type="AlphaFoldDB" id="A0A0N4YZU0"/>
<accession>A0A0N4YZU0</accession>
<dbReference type="Proteomes" id="UP000271162">
    <property type="component" value="Unassembled WGS sequence"/>
</dbReference>
<organism evidence="3">
    <name type="scientific">Nippostrongylus brasiliensis</name>
    <name type="common">Rat hookworm</name>
    <dbReference type="NCBI Taxonomy" id="27835"/>
    <lineage>
        <taxon>Eukaryota</taxon>
        <taxon>Metazoa</taxon>
        <taxon>Ecdysozoa</taxon>
        <taxon>Nematoda</taxon>
        <taxon>Chromadorea</taxon>
        <taxon>Rhabditida</taxon>
        <taxon>Rhabditina</taxon>
        <taxon>Rhabditomorpha</taxon>
        <taxon>Strongyloidea</taxon>
        <taxon>Heligmosomidae</taxon>
        <taxon>Nippostrongylus</taxon>
    </lineage>
</organism>
<dbReference type="EMBL" id="UYSL01029037">
    <property type="protein sequence ID" value="VDL87797.1"/>
    <property type="molecule type" value="Genomic_DNA"/>
</dbReference>
<reference evidence="3" key="1">
    <citation type="submission" date="2017-02" db="UniProtKB">
        <authorList>
            <consortium name="WormBaseParasite"/>
        </authorList>
    </citation>
    <scope>IDENTIFICATION</scope>
</reference>
<protein>
    <submittedName>
        <fullName evidence="3">Importin-5</fullName>
    </submittedName>
</protein>
<dbReference type="PANTHER" id="PTHR21467">
    <property type="entry name" value="PROTEIN PHOSPHATASE 4 REGULATORY SUBUNIT 4 PPP4R4"/>
    <property type="match status" value="1"/>
</dbReference>
<dbReference type="GO" id="GO:0019888">
    <property type="term" value="F:protein phosphatase regulator activity"/>
    <property type="evidence" value="ECO:0007669"/>
    <property type="project" value="TreeGrafter"/>
</dbReference>
<gene>
    <name evidence="1" type="ORF">NBR_LOCUS22763</name>
</gene>